<accession>A0A7W6HVC4</accession>
<evidence type="ECO:0000256" key="4">
    <source>
        <dbReference type="ARBA" id="ARBA00022475"/>
    </source>
</evidence>
<dbReference type="PROSITE" id="PS50850">
    <property type="entry name" value="MFS"/>
    <property type="match status" value="1"/>
</dbReference>
<evidence type="ECO:0000256" key="1">
    <source>
        <dbReference type="ARBA" id="ARBA00003321"/>
    </source>
</evidence>
<dbReference type="GO" id="GO:0005354">
    <property type="term" value="F:galactose transmembrane transporter activity"/>
    <property type="evidence" value="ECO:0007669"/>
    <property type="project" value="InterPro"/>
</dbReference>
<dbReference type="GO" id="GO:0005886">
    <property type="term" value="C:plasma membrane"/>
    <property type="evidence" value="ECO:0007669"/>
    <property type="project" value="UniProtKB-SubCell"/>
</dbReference>
<feature type="transmembrane region" description="Helical" evidence="8">
    <location>
        <begin position="78"/>
        <end position="97"/>
    </location>
</feature>
<keyword evidence="5 8" id="KW-0812">Transmembrane</keyword>
<keyword evidence="4" id="KW-1003">Cell membrane</keyword>
<feature type="transmembrane region" description="Helical" evidence="8">
    <location>
        <begin position="103"/>
        <end position="120"/>
    </location>
</feature>
<evidence type="ECO:0000256" key="7">
    <source>
        <dbReference type="ARBA" id="ARBA00023136"/>
    </source>
</evidence>
<evidence type="ECO:0000256" key="2">
    <source>
        <dbReference type="ARBA" id="ARBA00004429"/>
    </source>
</evidence>
<comment type="similarity">
    <text evidence="3">Belongs to the major facilitator superfamily. FHS transporter (TC 2.A.1.7) family.</text>
</comment>
<gene>
    <name evidence="10" type="ORF">GGR14_001386</name>
</gene>
<keyword evidence="11" id="KW-1185">Reference proteome</keyword>
<evidence type="ECO:0000256" key="8">
    <source>
        <dbReference type="SAM" id="Phobius"/>
    </source>
</evidence>
<evidence type="ECO:0000313" key="10">
    <source>
        <dbReference type="EMBL" id="MBB4025602.1"/>
    </source>
</evidence>
<comment type="caution">
    <text evidence="10">The sequence shown here is derived from an EMBL/GenBank/DDBJ whole genome shotgun (WGS) entry which is preliminary data.</text>
</comment>
<evidence type="ECO:0000256" key="6">
    <source>
        <dbReference type="ARBA" id="ARBA00022989"/>
    </source>
</evidence>
<dbReference type="InterPro" id="IPR011701">
    <property type="entry name" value="MFS"/>
</dbReference>
<dbReference type="NCBIfam" id="TIGR01272">
    <property type="entry name" value="gluP"/>
    <property type="match status" value="1"/>
</dbReference>
<evidence type="ECO:0000256" key="5">
    <source>
        <dbReference type="ARBA" id="ARBA00022692"/>
    </source>
</evidence>
<evidence type="ECO:0000256" key="3">
    <source>
        <dbReference type="ARBA" id="ARBA00009120"/>
    </source>
</evidence>
<dbReference type="GO" id="GO:1904659">
    <property type="term" value="P:D-glucose transmembrane transport"/>
    <property type="evidence" value="ECO:0007669"/>
    <property type="project" value="InterPro"/>
</dbReference>
<dbReference type="EMBL" id="JACIES010000003">
    <property type="protein sequence ID" value="MBB4025602.1"/>
    <property type="molecule type" value="Genomic_DNA"/>
</dbReference>
<dbReference type="SUPFAM" id="SSF103473">
    <property type="entry name" value="MFS general substrate transporter"/>
    <property type="match status" value="1"/>
</dbReference>
<dbReference type="Proteomes" id="UP000546007">
    <property type="component" value="Unassembled WGS sequence"/>
</dbReference>
<dbReference type="AlphaFoldDB" id="A0A7W6HVC4"/>
<feature type="domain" description="Major facilitator superfamily (MFS) profile" evidence="9">
    <location>
        <begin position="1"/>
        <end position="220"/>
    </location>
</feature>
<feature type="transmembrane region" description="Helical" evidence="8">
    <location>
        <begin position="365"/>
        <end position="383"/>
    </location>
</feature>
<comment type="subcellular location">
    <subcellularLocation>
        <location evidence="2">Cell inner membrane</location>
        <topology evidence="2">Multi-pass membrane protein</topology>
    </subcellularLocation>
</comment>
<dbReference type="GeneID" id="93100118"/>
<name>A0A7W6HVC4_9BACT</name>
<evidence type="ECO:0000259" key="9">
    <source>
        <dbReference type="PROSITE" id="PS50850"/>
    </source>
</evidence>
<dbReference type="PANTHER" id="PTHR43702">
    <property type="entry name" value="L-FUCOSE-PROTON SYMPORTER"/>
    <property type="match status" value="1"/>
</dbReference>
<dbReference type="InterPro" id="IPR020846">
    <property type="entry name" value="MFS_dom"/>
</dbReference>
<feature type="transmembrane region" description="Helical" evidence="8">
    <location>
        <begin position="309"/>
        <end position="327"/>
    </location>
</feature>
<keyword evidence="6 8" id="KW-1133">Transmembrane helix</keyword>
<comment type="function">
    <text evidence="1">Intake of glucose and galactose.</text>
</comment>
<keyword evidence="7 8" id="KW-0472">Membrane</keyword>
<dbReference type="CDD" id="cd17394">
    <property type="entry name" value="MFS_FucP_like"/>
    <property type="match status" value="1"/>
</dbReference>
<feature type="transmembrane region" description="Helical" evidence="8">
    <location>
        <begin position="395"/>
        <end position="418"/>
    </location>
</feature>
<proteinExistence type="inferred from homology"/>
<evidence type="ECO:0000313" key="11">
    <source>
        <dbReference type="Proteomes" id="UP000546007"/>
    </source>
</evidence>
<feature type="transmembrane region" description="Helical" evidence="8">
    <location>
        <begin position="333"/>
        <end position="358"/>
    </location>
</feature>
<dbReference type="InterPro" id="IPR036259">
    <property type="entry name" value="MFS_trans_sf"/>
</dbReference>
<sequence>MMEQKKNSYSMGIIIIGILFFIFGFVTWLNATLIPYLKIACELQHEWQGYLVTFAFYIAYFVMALPSSWVLRKTGYKNGMMLGLLVMAVGALLFIPAAMTRTYGLFLLGLFIMGTGLSVLQTASNPYVIELGPAESAAQRVSIMGICNKVAGAISPLILGSIMLKDIDLLEAKLQTMDAIQKAAELDLLASKSIVPYVVIMVSLVVLALFVRFSPLPQIEDPEEEEGSLQHGGKSSIFSFPHLWIGIVTLFLYVGVEVIAIDTIIGYAQSMKMDMDTARIFPTYGMIAMIVGYIIGIIAIPKYISQEKALACCAALGVILGICTVMLPREISIWCLTLLSLANSLMWPAIFPLAIFGLGRHTKTGSALLIMTIAGGALLPMLYGSLTASMGHQGAYWMMLPCYLFILYFAVAGHRVGIKHLYKK</sequence>
<feature type="transmembrane region" description="Helical" evidence="8">
    <location>
        <begin position="49"/>
        <end position="71"/>
    </location>
</feature>
<feature type="transmembrane region" description="Helical" evidence="8">
    <location>
        <begin position="243"/>
        <end position="268"/>
    </location>
</feature>
<feature type="transmembrane region" description="Helical" evidence="8">
    <location>
        <begin position="194"/>
        <end position="211"/>
    </location>
</feature>
<dbReference type="GO" id="GO:0055056">
    <property type="term" value="F:D-glucose transmembrane transporter activity"/>
    <property type="evidence" value="ECO:0007669"/>
    <property type="project" value="InterPro"/>
</dbReference>
<dbReference type="RefSeq" id="WP_229782932.1">
    <property type="nucleotide sequence ID" value="NZ_AP028155.1"/>
</dbReference>
<dbReference type="Pfam" id="PF07690">
    <property type="entry name" value="MFS_1"/>
    <property type="match status" value="1"/>
</dbReference>
<dbReference type="Gene3D" id="1.20.1250.20">
    <property type="entry name" value="MFS general substrate transporter like domains"/>
    <property type="match status" value="2"/>
</dbReference>
<dbReference type="InterPro" id="IPR050375">
    <property type="entry name" value="MFS_TsgA-like"/>
</dbReference>
<feature type="transmembrane region" description="Helical" evidence="8">
    <location>
        <begin position="12"/>
        <end position="37"/>
    </location>
</feature>
<organism evidence="10 11">
    <name type="scientific">Butyricimonas faecihominis</name>
    <dbReference type="NCBI Taxonomy" id="1472416"/>
    <lineage>
        <taxon>Bacteria</taxon>
        <taxon>Pseudomonadati</taxon>
        <taxon>Bacteroidota</taxon>
        <taxon>Bacteroidia</taxon>
        <taxon>Bacteroidales</taxon>
        <taxon>Odoribacteraceae</taxon>
        <taxon>Butyricimonas</taxon>
    </lineage>
</organism>
<reference evidence="10 11" key="1">
    <citation type="submission" date="2020-08" db="EMBL/GenBank/DDBJ databases">
        <title>Genomic Encyclopedia of Type Strains, Phase IV (KMG-IV): sequencing the most valuable type-strain genomes for metagenomic binning, comparative biology and taxonomic classification.</title>
        <authorList>
            <person name="Goeker M."/>
        </authorList>
    </citation>
    <scope>NUCLEOTIDE SEQUENCE [LARGE SCALE GENOMIC DNA]</scope>
    <source>
        <strain evidence="10 11">DSM 105721</strain>
    </source>
</reference>
<dbReference type="InterPro" id="IPR005964">
    <property type="entry name" value="Glc/Gal_transptr_bac"/>
</dbReference>
<dbReference type="PANTHER" id="PTHR43702:SF12">
    <property type="entry name" value="N-ACETYL GLUCOSAMINE TRANSPORTER NAGP"/>
    <property type="match status" value="1"/>
</dbReference>
<protein>
    <submittedName>
        <fullName evidence="10">Glucose/galactose transporter</fullName>
    </submittedName>
</protein>
<feature type="transmembrane region" description="Helical" evidence="8">
    <location>
        <begin position="141"/>
        <end position="164"/>
    </location>
</feature>
<feature type="transmembrane region" description="Helical" evidence="8">
    <location>
        <begin position="280"/>
        <end position="300"/>
    </location>
</feature>